<feature type="transmembrane region" description="Helical" evidence="2">
    <location>
        <begin position="144"/>
        <end position="163"/>
    </location>
</feature>
<dbReference type="GO" id="GO:0005737">
    <property type="term" value="C:cytoplasm"/>
    <property type="evidence" value="ECO:0007669"/>
    <property type="project" value="TreeGrafter"/>
</dbReference>
<dbReference type="GO" id="GO:0030026">
    <property type="term" value="P:intracellular manganese ion homeostasis"/>
    <property type="evidence" value="ECO:0007669"/>
    <property type="project" value="TreeGrafter"/>
</dbReference>
<dbReference type="GO" id="GO:0010960">
    <property type="term" value="P:magnesium ion homeostasis"/>
    <property type="evidence" value="ECO:0007669"/>
    <property type="project" value="InterPro"/>
</dbReference>
<dbReference type="Proteomes" id="UP000765509">
    <property type="component" value="Unassembled WGS sequence"/>
</dbReference>
<keyword evidence="1 2" id="KW-0812">Transmembrane</keyword>
<feature type="transmembrane region" description="Helical" evidence="2">
    <location>
        <begin position="63"/>
        <end position="86"/>
    </location>
</feature>
<dbReference type="Pfam" id="PF01595">
    <property type="entry name" value="CNNM"/>
    <property type="match status" value="1"/>
</dbReference>
<dbReference type="InterPro" id="IPR002550">
    <property type="entry name" value="CNNM"/>
</dbReference>
<feature type="transmembrane region" description="Helical" evidence="2">
    <location>
        <begin position="175"/>
        <end position="195"/>
    </location>
</feature>
<dbReference type="Gene3D" id="3.10.580.10">
    <property type="entry name" value="CBS-domain"/>
    <property type="match status" value="1"/>
</dbReference>
<dbReference type="InterPro" id="IPR046342">
    <property type="entry name" value="CBS_dom_sf"/>
</dbReference>
<comment type="caution">
    <text evidence="4">The sequence shown here is derived from an EMBL/GenBank/DDBJ whole genome shotgun (WGS) entry which is preliminary data.</text>
</comment>
<dbReference type="EMBL" id="AVOT02044392">
    <property type="protein sequence ID" value="MBW0539741.1"/>
    <property type="molecule type" value="Genomic_DNA"/>
</dbReference>
<organism evidence="4 5">
    <name type="scientific">Austropuccinia psidii MF-1</name>
    <dbReference type="NCBI Taxonomy" id="1389203"/>
    <lineage>
        <taxon>Eukaryota</taxon>
        <taxon>Fungi</taxon>
        <taxon>Dikarya</taxon>
        <taxon>Basidiomycota</taxon>
        <taxon>Pucciniomycotina</taxon>
        <taxon>Pucciniomycetes</taxon>
        <taxon>Pucciniales</taxon>
        <taxon>Sphaerophragmiaceae</taxon>
        <taxon>Austropuccinia</taxon>
    </lineage>
</organism>
<accession>A0A9Q3IDZ6</accession>
<keyword evidence="5" id="KW-1185">Reference proteome</keyword>
<dbReference type="PANTHER" id="PTHR12064">
    <property type="entry name" value="METAL TRANSPORTER CNNM"/>
    <property type="match status" value="1"/>
</dbReference>
<evidence type="ECO:0000313" key="4">
    <source>
        <dbReference type="EMBL" id="MBW0539741.1"/>
    </source>
</evidence>
<name>A0A9Q3IDZ6_9BASI</name>
<keyword evidence="1 2" id="KW-1133">Transmembrane helix</keyword>
<dbReference type="AlphaFoldDB" id="A0A9Q3IDZ6"/>
<evidence type="ECO:0000256" key="2">
    <source>
        <dbReference type="SAM" id="Phobius"/>
    </source>
</evidence>
<evidence type="ECO:0000313" key="5">
    <source>
        <dbReference type="Proteomes" id="UP000765509"/>
    </source>
</evidence>
<evidence type="ECO:0000259" key="3">
    <source>
        <dbReference type="PROSITE" id="PS51846"/>
    </source>
</evidence>
<dbReference type="GO" id="GO:0016020">
    <property type="term" value="C:membrane"/>
    <property type="evidence" value="ECO:0007669"/>
    <property type="project" value="UniProtKB-UniRule"/>
</dbReference>
<protein>
    <recommendedName>
        <fullName evidence="3">CNNM transmembrane domain-containing protein</fullName>
    </recommendedName>
</protein>
<dbReference type="PROSITE" id="PS51846">
    <property type="entry name" value="CNNM"/>
    <property type="match status" value="1"/>
</dbReference>
<dbReference type="SUPFAM" id="SSF54631">
    <property type="entry name" value="CBS-domain pair"/>
    <property type="match status" value="1"/>
</dbReference>
<dbReference type="InterPro" id="IPR045095">
    <property type="entry name" value="ACDP"/>
</dbReference>
<keyword evidence="1 2" id="KW-0472">Membrane</keyword>
<dbReference type="OrthoDB" id="5353557at2759"/>
<proteinExistence type="predicted"/>
<feature type="domain" description="CNNM transmembrane" evidence="3">
    <location>
        <begin position="55"/>
        <end position="239"/>
    </location>
</feature>
<dbReference type="FunFam" id="3.10.580.10:FF:000053">
    <property type="entry name" value="Unplaced genomic scaffold supercont1.12, whole genome shotgun sequence"/>
    <property type="match status" value="1"/>
</dbReference>
<sequence>MNLNQSSQKNQNQNQNQNHSFQKNQILNSINSNSSALNQSNQDLLLQLNQITNQNHHHLNLTIILIPLLVLFSGLCAGLTIGYMSLDSTQLIVLSKSGTPHQKKLAQKIAPLRKDGHLLLITLLIANMIANEALPIVTEKSLGSGLQAVIISTVLVIIFSEIIPQSVCATYGLQIGAACALPVKFLVYLIYPIAWPISFLMTKILGHQTGTIYRRAELKELINLHSHQGKHGGDLANDVVTIVGAALDMQERIAQGSMTPLDRCFMLHIDTQLNYETMTAILASGHSRVPIYENTLYSGKPGRKIIGALLTKQLILIDPQDGLLLRNLPLNPLPVIASDTPLLNILNSFQEGRSHLAVVCPRLNDSNQIKSINQPQNQIHHSSTSKSKSPYFHFLKFKQLYHAFNFKKSKSSNHSNLKNNYQLEASLSSSPTSISNLPLLTDQPIGIISLEDILEALLGEQIYDETDLDEHGHIAVPPYVPHEVVVALGKNSNPINSNLTSNSNTFNHSKIPLDFYHILQINQADSQIHIKNFSSLNTKPLNLKPSLIHLPHPEHAIVHSPNSLAFIPQSHTLNSSKIIPSLNIQPSSIDNHSLLTFNIKNHSSLDDDLSTQIFKELDSNHHNSSNSQSQLKLTQSSVISKLDSETLNIQNLNLSTQHLPSSTFNNSP</sequence>
<dbReference type="PANTHER" id="PTHR12064:SF90">
    <property type="entry name" value="CNNM TRANSMEMBRANE DOMAIN-CONTAINING PROTEIN"/>
    <property type="match status" value="1"/>
</dbReference>
<evidence type="ECO:0000256" key="1">
    <source>
        <dbReference type="PROSITE-ProRule" id="PRU01193"/>
    </source>
</evidence>
<reference evidence="4" key="1">
    <citation type="submission" date="2021-03" db="EMBL/GenBank/DDBJ databases">
        <title>Draft genome sequence of rust myrtle Austropuccinia psidii MF-1, a brazilian biotype.</title>
        <authorList>
            <person name="Quecine M.C."/>
            <person name="Pachon D.M.R."/>
            <person name="Bonatelli M.L."/>
            <person name="Correr F.H."/>
            <person name="Franceschini L.M."/>
            <person name="Leite T.F."/>
            <person name="Margarido G.R.A."/>
            <person name="Almeida C.A."/>
            <person name="Ferrarezi J.A."/>
            <person name="Labate C.A."/>
        </authorList>
    </citation>
    <scope>NUCLEOTIDE SEQUENCE</scope>
    <source>
        <strain evidence="4">MF-1</strain>
    </source>
</reference>
<gene>
    <name evidence="4" type="ORF">O181_079456</name>
</gene>